<accession>A2FVQ2</accession>
<evidence type="ECO:0000256" key="1">
    <source>
        <dbReference type="SAM" id="Coils"/>
    </source>
</evidence>
<evidence type="ECO:0000313" key="2">
    <source>
        <dbReference type="EMBL" id="EAX91004.1"/>
    </source>
</evidence>
<dbReference type="SMR" id="A2FVQ2"/>
<dbReference type="VEuPathDB" id="TrichDB:TVAGG3_0156760"/>
<evidence type="ECO:0000313" key="3">
    <source>
        <dbReference type="Proteomes" id="UP000001542"/>
    </source>
</evidence>
<reference evidence="2" key="2">
    <citation type="journal article" date="2007" name="Science">
        <title>Draft genome sequence of the sexually transmitted pathogen Trichomonas vaginalis.</title>
        <authorList>
            <person name="Carlton J.M."/>
            <person name="Hirt R.P."/>
            <person name="Silva J.C."/>
            <person name="Delcher A.L."/>
            <person name="Schatz M."/>
            <person name="Zhao Q."/>
            <person name="Wortman J.R."/>
            <person name="Bidwell S.L."/>
            <person name="Alsmark U.C.M."/>
            <person name="Besteiro S."/>
            <person name="Sicheritz-Ponten T."/>
            <person name="Noel C.J."/>
            <person name="Dacks J.B."/>
            <person name="Foster P.G."/>
            <person name="Simillion C."/>
            <person name="Van de Peer Y."/>
            <person name="Miranda-Saavedra D."/>
            <person name="Barton G.J."/>
            <person name="Westrop G.D."/>
            <person name="Mueller S."/>
            <person name="Dessi D."/>
            <person name="Fiori P.L."/>
            <person name="Ren Q."/>
            <person name="Paulsen I."/>
            <person name="Zhang H."/>
            <person name="Bastida-Corcuera F.D."/>
            <person name="Simoes-Barbosa A."/>
            <person name="Brown M.T."/>
            <person name="Hayes R.D."/>
            <person name="Mukherjee M."/>
            <person name="Okumura C.Y."/>
            <person name="Schneider R."/>
            <person name="Smith A.J."/>
            <person name="Vanacova S."/>
            <person name="Villalvazo M."/>
            <person name="Haas B.J."/>
            <person name="Pertea M."/>
            <person name="Feldblyum T.V."/>
            <person name="Utterback T.R."/>
            <person name="Shu C.L."/>
            <person name="Osoegawa K."/>
            <person name="de Jong P.J."/>
            <person name="Hrdy I."/>
            <person name="Horvathova L."/>
            <person name="Zubacova Z."/>
            <person name="Dolezal P."/>
            <person name="Malik S.B."/>
            <person name="Logsdon J.M. Jr."/>
            <person name="Henze K."/>
            <person name="Gupta A."/>
            <person name="Wang C.C."/>
            <person name="Dunne R.L."/>
            <person name="Upcroft J.A."/>
            <person name="Upcroft P."/>
            <person name="White O."/>
            <person name="Salzberg S.L."/>
            <person name="Tang P."/>
            <person name="Chiu C.-H."/>
            <person name="Lee Y.-S."/>
            <person name="Embley T.M."/>
            <person name="Coombs G.H."/>
            <person name="Mottram J.C."/>
            <person name="Tachezy J."/>
            <person name="Fraser-Liggett C.M."/>
            <person name="Johnson P.J."/>
        </authorList>
    </citation>
    <scope>NUCLEOTIDE SEQUENCE [LARGE SCALE GENOMIC DNA]</scope>
    <source>
        <strain evidence="2">G3</strain>
    </source>
</reference>
<dbReference type="InParanoid" id="A2FVQ2"/>
<dbReference type="VEuPathDB" id="TrichDB:TVAG_479120"/>
<name>A2FVQ2_TRIV3</name>
<protein>
    <submittedName>
        <fullName evidence="2">Uncharacterized protein</fullName>
    </submittedName>
</protein>
<dbReference type="Proteomes" id="UP000001542">
    <property type="component" value="Unassembled WGS sequence"/>
</dbReference>
<keyword evidence="1" id="KW-0175">Coiled coil</keyword>
<reference evidence="2" key="1">
    <citation type="submission" date="2006-10" db="EMBL/GenBank/DDBJ databases">
        <authorList>
            <person name="Amadeo P."/>
            <person name="Zhao Q."/>
            <person name="Wortman J."/>
            <person name="Fraser-Liggett C."/>
            <person name="Carlton J."/>
        </authorList>
    </citation>
    <scope>NUCLEOTIDE SEQUENCE</scope>
    <source>
        <strain evidence="2">G3</strain>
    </source>
</reference>
<gene>
    <name evidence="2" type="ORF">TVAG_479120</name>
</gene>
<proteinExistence type="predicted"/>
<dbReference type="EMBL" id="DS114065">
    <property type="protein sequence ID" value="EAX91004.1"/>
    <property type="molecule type" value="Genomic_DNA"/>
</dbReference>
<feature type="coiled-coil region" evidence="1">
    <location>
        <begin position="91"/>
        <end position="153"/>
    </location>
</feature>
<keyword evidence="3" id="KW-1185">Reference proteome</keyword>
<sequence length="223" mass="25551">MKEQIKSSNEQIEKLKNLLFESQNTVKEANNTIEAKEQQISQEQNKLQDHLNQIKQYEAKLTETVPKIQYEALQKKYSTQSSKLLEAIKTLQENETIVNKLRSKLQVSEENREKNGVNASAMVIEVKRLKQQLKEANIEIEVLNQALNGKRKDILSLERGIVNEKRSKAALKVQCYSLAAENQNLTNAVLNQDSIPEQKKVEDVTLQARLKEMSRNLAGTMFN</sequence>
<feature type="coiled-coil region" evidence="1">
    <location>
        <begin position="5"/>
        <end position="60"/>
    </location>
</feature>
<dbReference type="AlphaFoldDB" id="A2FVQ2"/>
<organism evidence="2 3">
    <name type="scientific">Trichomonas vaginalis (strain ATCC PRA-98 / G3)</name>
    <dbReference type="NCBI Taxonomy" id="412133"/>
    <lineage>
        <taxon>Eukaryota</taxon>
        <taxon>Metamonada</taxon>
        <taxon>Parabasalia</taxon>
        <taxon>Trichomonadida</taxon>
        <taxon>Trichomonadidae</taxon>
        <taxon>Trichomonas</taxon>
    </lineage>
</organism>